<organism evidence="2 3">
    <name type="scientific">Actinomadura adrarensis</name>
    <dbReference type="NCBI Taxonomy" id="1819600"/>
    <lineage>
        <taxon>Bacteria</taxon>
        <taxon>Bacillati</taxon>
        <taxon>Actinomycetota</taxon>
        <taxon>Actinomycetes</taxon>
        <taxon>Streptosporangiales</taxon>
        <taxon>Thermomonosporaceae</taxon>
        <taxon>Actinomadura</taxon>
    </lineage>
</organism>
<feature type="compositionally biased region" description="Basic and acidic residues" evidence="1">
    <location>
        <begin position="1"/>
        <end position="30"/>
    </location>
</feature>
<evidence type="ECO:0000256" key="1">
    <source>
        <dbReference type="SAM" id="MobiDB-lite"/>
    </source>
</evidence>
<feature type="region of interest" description="Disordered" evidence="1">
    <location>
        <begin position="1"/>
        <end position="43"/>
    </location>
</feature>
<gene>
    <name evidence="2" type="ORF">ACFQ07_34115</name>
</gene>
<protein>
    <submittedName>
        <fullName evidence="2">Uncharacterized protein</fullName>
    </submittedName>
</protein>
<keyword evidence="3" id="KW-1185">Reference proteome</keyword>
<evidence type="ECO:0000313" key="3">
    <source>
        <dbReference type="Proteomes" id="UP001597083"/>
    </source>
</evidence>
<name>A0ABW3CSV6_9ACTN</name>
<comment type="caution">
    <text evidence="2">The sequence shown here is derived from an EMBL/GenBank/DDBJ whole genome shotgun (WGS) entry which is preliminary data.</text>
</comment>
<evidence type="ECO:0000313" key="2">
    <source>
        <dbReference type="EMBL" id="MFD0857290.1"/>
    </source>
</evidence>
<reference evidence="3" key="1">
    <citation type="journal article" date="2019" name="Int. J. Syst. Evol. Microbiol.">
        <title>The Global Catalogue of Microorganisms (GCM) 10K type strain sequencing project: providing services to taxonomists for standard genome sequencing and annotation.</title>
        <authorList>
            <consortium name="The Broad Institute Genomics Platform"/>
            <consortium name="The Broad Institute Genome Sequencing Center for Infectious Disease"/>
            <person name="Wu L."/>
            <person name="Ma J."/>
        </authorList>
    </citation>
    <scope>NUCLEOTIDE SEQUENCE [LARGE SCALE GENOMIC DNA]</scope>
    <source>
        <strain evidence="3">JCM 31696</strain>
    </source>
</reference>
<proteinExistence type="predicted"/>
<dbReference type="EMBL" id="JBHTIR010004398">
    <property type="protein sequence ID" value="MFD0857290.1"/>
    <property type="molecule type" value="Genomic_DNA"/>
</dbReference>
<sequence>MSYHKRVEGRDDDRVEAESSRPGRSERSTRMEGVQESEHASVYHDPEMSAVVAECCGGEMPRLFALVREFDDENDQPVREVVAYGIALPNGGAATVGASGRQFGKWASPDAASLRMNSELVWLAG</sequence>
<dbReference type="Proteomes" id="UP001597083">
    <property type="component" value="Unassembled WGS sequence"/>
</dbReference>
<accession>A0ABW3CSV6</accession>